<evidence type="ECO:0000313" key="2">
    <source>
        <dbReference type="EMBL" id="QEK39750.1"/>
    </source>
</evidence>
<reference evidence="2 3" key="1">
    <citation type="submission" date="2019-08" db="EMBL/GenBank/DDBJ databases">
        <title>Highly reduced genomes of protist endosymbionts show evolutionary convergence.</title>
        <authorList>
            <person name="George E."/>
            <person name="Husnik F."/>
            <person name="Tashyreva D."/>
            <person name="Prokopchuk G."/>
            <person name="Horak A."/>
            <person name="Kwong W.K."/>
            <person name="Lukes J."/>
            <person name="Keeling P.J."/>
        </authorList>
    </citation>
    <scope>NUCLEOTIDE SEQUENCE [LARGE SCALE GENOMIC DNA]</scope>
    <source>
        <strain evidence="2">1621</strain>
    </source>
</reference>
<dbReference type="KEGG" id="snay:FZC37_02315"/>
<proteinExistence type="predicted"/>
<dbReference type="InterPro" id="IPR011740">
    <property type="entry name" value="DUF2460"/>
</dbReference>
<dbReference type="Pfam" id="PF09343">
    <property type="entry name" value="DUF2460"/>
    <property type="match status" value="1"/>
</dbReference>
<evidence type="ECO:0000313" key="3">
    <source>
        <dbReference type="Proteomes" id="UP000323844"/>
    </source>
</evidence>
<sequence length="209" mass="24743">MYFNNPITIQETLLPKFLSTFISGGPTFDTQVIRTFRGREARLARHRRPINKYVIDNCLLTHAQINLLLQFFCARQGKHNAFLFMDVADHMAENQQVIPSQQDDKSFYLAKQYSDIQQKESQATYRIILTPIKETIRVLYEEKQLPEESFKFDTEKKLLVFKKELNPALIRTYFSFYIPVRFNNDQIEYESRIDNMVKVKNCSLLEILL</sequence>
<name>A0A5C0UJ17_9RICK</name>
<dbReference type="EMBL" id="CP043312">
    <property type="protein sequence ID" value="QEK39750.1"/>
    <property type="molecule type" value="Genomic_DNA"/>
</dbReference>
<keyword evidence="3" id="KW-1185">Reference proteome</keyword>
<organism evidence="2 3">
    <name type="scientific">Candidatus Sneabacter namystus</name>
    <dbReference type="NCBI Taxonomy" id="2601646"/>
    <lineage>
        <taxon>Bacteria</taxon>
        <taxon>Pseudomonadati</taxon>
        <taxon>Pseudomonadota</taxon>
        <taxon>Alphaproteobacteria</taxon>
        <taxon>Rickettsiales</taxon>
        <taxon>Rickettsiaceae</taxon>
        <taxon>Rickettsieae</taxon>
        <taxon>Candidatus Sneabacter</taxon>
    </lineage>
</organism>
<gene>
    <name evidence="2" type="ORF">FZC37_02315</name>
</gene>
<accession>A0A5C0UJ17</accession>
<protein>
    <recommendedName>
        <fullName evidence="1">DUF2460 domain-containing protein</fullName>
    </recommendedName>
</protein>
<feature type="domain" description="DUF2460" evidence="1">
    <location>
        <begin position="12"/>
        <end position="207"/>
    </location>
</feature>
<dbReference type="OrthoDB" id="1685145at2"/>
<dbReference type="RefSeq" id="WP_148952111.1">
    <property type="nucleotide sequence ID" value="NZ_CP043312.1"/>
</dbReference>
<evidence type="ECO:0000259" key="1">
    <source>
        <dbReference type="Pfam" id="PF09343"/>
    </source>
</evidence>
<dbReference type="AlphaFoldDB" id="A0A5C0UJ17"/>
<dbReference type="Proteomes" id="UP000323844">
    <property type="component" value="Chromosome"/>
</dbReference>